<evidence type="ECO:0000256" key="11">
    <source>
        <dbReference type="ARBA" id="ARBA00030193"/>
    </source>
</evidence>
<evidence type="ECO:0000256" key="8">
    <source>
        <dbReference type="ARBA" id="ARBA00022723"/>
    </source>
</evidence>
<dbReference type="FunFam" id="3.20.20.20:FF:000006">
    <property type="entry name" value="Dihydropteroate synthase"/>
    <property type="match status" value="1"/>
</dbReference>
<evidence type="ECO:0000256" key="3">
    <source>
        <dbReference type="ARBA" id="ARBA00004763"/>
    </source>
</evidence>
<dbReference type="OrthoDB" id="9811744at2"/>
<dbReference type="InterPro" id="IPR006390">
    <property type="entry name" value="DHP_synth_dom"/>
</dbReference>
<comment type="cofactor">
    <cofactor evidence="2">
        <name>Mg(2+)</name>
        <dbReference type="ChEBI" id="CHEBI:18420"/>
    </cofactor>
</comment>
<dbReference type="InterPro" id="IPR045031">
    <property type="entry name" value="DHP_synth-like"/>
</dbReference>
<dbReference type="CDD" id="cd00739">
    <property type="entry name" value="DHPS"/>
    <property type="match status" value="1"/>
</dbReference>
<dbReference type="EMBL" id="VFRQ01000002">
    <property type="protein sequence ID" value="TPE45355.1"/>
    <property type="molecule type" value="Genomic_DNA"/>
</dbReference>
<protein>
    <recommendedName>
        <fullName evidence="6">Dihydropteroate synthase</fullName>
        <ecNumber evidence="5">2.5.1.15</ecNumber>
    </recommendedName>
    <alternativeName>
        <fullName evidence="11">Dihydropteroate pyrophosphorylase</fullName>
    </alternativeName>
</protein>
<dbReference type="GO" id="GO:0005829">
    <property type="term" value="C:cytosol"/>
    <property type="evidence" value="ECO:0007669"/>
    <property type="project" value="TreeGrafter"/>
</dbReference>
<evidence type="ECO:0000313" key="14">
    <source>
        <dbReference type="Proteomes" id="UP000316727"/>
    </source>
</evidence>
<evidence type="ECO:0000256" key="9">
    <source>
        <dbReference type="ARBA" id="ARBA00022842"/>
    </source>
</evidence>
<sequence length="288" mass="31256">MPTLDSKDTLFKKKSTLNCRGKLLSLEVPQVMGILNLTPDSFYPGSRLSSTEEAVRKAAQMLTDGADILDIGGYSTRPGAAEVSAQEEQDRILPAIEAIAAHFPEAILSVDTFRASVAEASIAAGAHMINDVGGGLLDEAMFETVARLQVPYILMHMRGTPQTMASLTKYDNLVVDVLDELQGQLARLQQLGVKDVILDPGFGFAKTVEQNFELLRHLEDFRILGLPLLAGMSRKSMVYKLLGIHQADALTGTIAVNTVALMKGASILRVHDVKEAKQTVILLEKTKL</sequence>
<proteinExistence type="inferred from homology"/>
<dbReference type="PROSITE" id="PS50972">
    <property type="entry name" value="PTERIN_BINDING"/>
    <property type="match status" value="1"/>
</dbReference>
<dbReference type="Proteomes" id="UP000316727">
    <property type="component" value="Unassembled WGS sequence"/>
</dbReference>
<dbReference type="Gene3D" id="3.20.20.20">
    <property type="entry name" value="Dihydropteroate synthase-like"/>
    <property type="match status" value="1"/>
</dbReference>
<evidence type="ECO:0000256" key="5">
    <source>
        <dbReference type="ARBA" id="ARBA00012458"/>
    </source>
</evidence>
<comment type="catalytic activity">
    <reaction evidence="1">
        <text>(7,8-dihydropterin-6-yl)methyl diphosphate + 4-aminobenzoate = 7,8-dihydropteroate + diphosphate</text>
        <dbReference type="Rhea" id="RHEA:19949"/>
        <dbReference type="ChEBI" id="CHEBI:17836"/>
        <dbReference type="ChEBI" id="CHEBI:17839"/>
        <dbReference type="ChEBI" id="CHEBI:33019"/>
        <dbReference type="ChEBI" id="CHEBI:72950"/>
        <dbReference type="EC" id="2.5.1.15"/>
    </reaction>
</comment>
<dbReference type="GO" id="GO:0046656">
    <property type="term" value="P:folic acid biosynthetic process"/>
    <property type="evidence" value="ECO:0007669"/>
    <property type="project" value="UniProtKB-KW"/>
</dbReference>
<keyword evidence="8" id="KW-0479">Metal-binding</keyword>
<dbReference type="NCBIfam" id="TIGR01496">
    <property type="entry name" value="DHPS"/>
    <property type="match status" value="1"/>
</dbReference>
<dbReference type="PANTHER" id="PTHR20941">
    <property type="entry name" value="FOLATE SYNTHESIS PROTEINS"/>
    <property type="match status" value="1"/>
</dbReference>
<dbReference type="InterPro" id="IPR011005">
    <property type="entry name" value="Dihydropteroate_synth-like_sf"/>
</dbReference>
<dbReference type="GO" id="GO:0046654">
    <property type="term" value="P:tetrahydrofolate biosynthetic process"/>
    <property type="evidence" value="ECO:0007669"/>
    <property type="project" value="TreeGrafter"/>
</dbReference>
<organism evidence="13 14">
    <name type="scientific">Pontibacter mangrovi</name>
    <dbReference type="NCBI Taxonomy" id="2589816"/>
    <lineage>
        <taxon>Bacteria</taxon>
        <taxon>Pseudomonadati</taxon>
        <taxon>Bacteroidota</taxon>
        <taxon>Cytophagia</taxon>
        <taxon>Cytophagales</taxon>
        <taxon>Hymenobacteraceae</taxon>
        <taxon>Pontibacter</taxon>
    </lineage>
</organism>
<keyword evidence="7 13" id="KW-0808">Transferase</keyword>
<name>A0A501WA56_9BACT</name>
<evidence type="ECO:0000256" key="7">
    <source>
        <dbReference type="ARBA" id="ARBA00022679"/>
    </source>
</evidence>
<reference evidence="13 14" key="1">
    <citation type="submission" date="2019-06" db="EMBL/GenBank/DDBJ databases">
        <title>A novel bacterium of genus Pontibacter, isolated from marine sediment.</title>
        <authorList>
            <person name="Huang H."/>
            <person name="Mo K."/>
            <person name="Hu Y."/>
        </authorList>
    </citation>
    <scope>NUCLEOTIDE SEQUENCE [LARGE SCALE GENOMIC DNA]</scope>
    <source>
        <strain evidence="13 14">HB172049</strain>
    </source>
</reference>
<dbReference type="PANTHER" id="PTHR20941:SF1">
    <property type="entry name" value="FOLIC ACID SYNTHESIS PROTEIN FOL1"/>
    <property type="match status" value="1"/>
</dbReference>
<accession>A0A501WA56</accession>
<comment type="similarity">
    <text evidence="4">Belongs to the DHPS family.</text>
</comment>
<evidence type="ECO:0000256" key="1">
    <source>
        <dbReference type="ARBA" id="ARBA00000012"/>
    </source>
</evidence>
<evidence type="ECO:0000259" key="12">
    <source>
        <dbReference type="PROSITE" id="PS50972"/>
    </source>
</evidence>
<evidence type="ECO:0000256" key="4">
    <source>
        <dbReference type="ARBA" id="ARBA00009503"/>
    </source>
</evidence>
<keyword evidence="14" id="KW-1185">Reference proteome</keyword>
<dbReference type="InterPro" id="IPR000489">
    <property type="entry name" value="Pterin-binding_dom"/>
</dbReference>
<comment type="caution">
    <text evidence="13">The sequence shown here is derived from an EMBL/GenBank/DDBJ whole genome shotgun (WGS) entry which is preliminary data.</text>
</comment>
<dbReference type="RefSeq" id="WP_140620001.1">
    <property type="nucleotide sequence ID" value="NZ_VFRQ01000002.1"/>
</dbReference>
<evidence type="ECO:0000313" key="13">
    <source>
        <dbReference type="EMBL" id="TPE45355.1"/>
    </source>
</evidence>
<dbReference type="EC" id="2.5.1.15" evidence="5"/>
<dbReference type="PROSITE" id="PS00793">
    <property type="entry name" value="DHPS_2"/>
    <property type="match status" value="1"/>
</dbReference>
<evidence type="ECO:0000256" key="2">
    <source>
        <dbReference type="ARBA" id="ARBA00001946"/>
    </source>
</evidence>
<feature type="domain" description="Pterin-binding" evidence="12">
    <location>
        <begin position="29"/>
        <end position="281"/>
    </location>
</feature>
<dbReference type="AlphaFoldDB" id="A0A501WA56"/>
<dbReference type="SUPFAM" id="SSF51717">
    <property type="entry name" value="Dihydropteroate synthetase-like"/>
    <property type="match status" value="1"/>
</dbReference>
<comment type="pathway">
    <text evidence="3">Cofactor biosynthesis; tetrahydrofolate biosynthesis; 7,8-dihydrofolate from 2-amino-4-hydroxy-6-hydroxymethyl-7,8-dihydropteridine diphosphate and 4-aminobenzoate: step 1/2.</text>
</comment>
<evidence type="ECO:0000256" key="10">
    <source>
        <dbReference type="ARBA" id="ARBA00022909"/>
    </source>
</evidence>
<keyword evidence="10" id="KW-0289">Folate biosynthesis</keyword>
<gene>
    <name evidence="13" type="primary">folP</name>
    <name evidence="13" type="ORF">FJM65_04795</name>
</gene>
<dbReference type="GO" id="GO:0046872">
    <property type="term" value="F:metal ion binding"/>
    <property type="evidence" value="ECO:0007669"/>
    <property type="project" value="UniProtKB-KW"/>
</dbReference>
<evidence type="ECO:0000256" key="6">
    <source>
        <dbReference type="ARBA" id="ARBA00016919"/>
    </source>
</evidence>
<dbReference type="GO" id="GO:0004156">
    <property type="term" value="F:dihydropteroate synthase activity"/>
    <property type="evidence" value="ECO:0007669"/>
    <property type="project" value="UniProtKB-EC"/>
</dbReference>
<dbReference type="Pfam" id="PF00809">
    <property type="entry name" value="Pterin_bind"/>
    <property type="match status" value="1"/>
</dbReference>
<keyword evidence="9" id="KW-0460">Magnesium</keyword>